<dbReference type="CDD" id="cd00118">
    <property type="entry name" value="LysM"/>
    <property type="match status" value="1"/>
</dbReference>
<dbReference type="Pfam" id="PF01551">
    <property type="entry name" value="Peptidase_M23"/>
    <property type="match status" value="1"/>
</dbReference>
<dbReference type="PANTHER" id="PTHR21666">
    <property type="entry name" value="PEPTIDASE-RELATED"/>
    <property type="match status" value="1"/>
</dbReference>
<feature type="domain" description="LysM" evidence="3">
    <location>
        <begin position="104"/>
        <end position="148"/>
    </location>
</feature>
<dbReference type="InterPro" id="IPR011055">
    <property type="entry name" value="Dup_hybrid_motif"/>
</dbReference>
<dbReference type="InterPro" id="IPR036779">
    <property type="entry name" value="LysM_dom_sf"/>
</dbReference>
<dbReference type="Gene3D" id="3.10.350.10">
    <property type="entry name" value="LysM domain"/>
    <property type="match status" value="1"/>
</dbReference>
<proteinExistence type="inferred from homology"/>
<dbReference type="OrthoDB" id="9795421at2"/>
<keyword evidence="5" id="KW-1185">Reference proteome</keyword>
<dbReference type="InterPro" id="IPR050570">
    <property type="entry name" value="Cell_wall_metabolism_enzyme"/>
</dbReference>
<dbReference type="SUPFAM" id="SSF51261">
    <property type="entry name" value="Duplicated hybrid motif"/>
    <property type="match status" value="1"/>
</dbReference>
<dbReference type="PANTHER" id="PTHR21666:SF263">
    <property type="entry name" value="MUREIN HYDROLASE ACTIVATOR NLPD"/>
    <property type="match status" value="1"/>
</dbReference>
<reference evidence="5" key="1">
    <citation type="submission" date="2018-03" db="EMBL/GenBank/DDBJ databases">
        <authorList>
            <person name="Sun L."/>
            <person name="Liu H."/>
            <person name="Chen W."/>
            <person name="Huang K."/>
            <person name="Liu W."/>
            <person name="Gao X."/>
        </authorList>
    </citation>
    <scope>NUCLEOTIDE SEQUENCE [LARGE SCALE GENOMIC DNA]</scope>
    <source>
        <strain evidence="5">SH9</strain>
    </source>
</reference>
<evidence type="ECO:0000313" key="5">
    <source>
        <dbReference type="Proteomes" id="UP000239772"/>
    </source>
</evidence>
<dbReference type="Pfam" id="PF01476">
    <property type="entry name" value="LysM"/>
    <property type="match status" value="1"/>
</dbReference>
<accession>A0A2T1HMD6</accession>
<evidence type="ECO:0000313" key="4">
    <source>
        <dbReference type="EMBL" id="PSC02796.1"/>
    </source>
</evidence>
<name>A0A2T1HMD6_9HYPH</name>
<organism evidence="4 5">
    <name type="scientific">Alsobacter soli</name>
    <dbReference type="NCBI Taxonomy" id="2109933"/>
    <lineage>
        <taxon>Bacteria</taxon>
        <taxon>Pseudomonadati</taxon>
        <taxon>Pseudomonadota</taxon>
        <taxon>Alphaproteobacteria</taxon>
        <taxon>Hyphomicrobiales</taxon>
        <taxon>Alsobacteraceae</taxon>
        <taxon>Alsobacter</taxon>
    </lineage>
</organism>
<feature type="compositionally biased region" description="Polar residues" evidence="2">
    <location>
        <begin position="7"/>
        <end position="36"/>
    </location>
</feature>
<dbReference type="CDD" id="cd12797">
    <property type="entry name" value="M23_peptidase"/>
    <property type="match status" value="1"/>
</dbReference>
<dbReference type="InterPro" id="IPR016047">
    <property type="entry name" value="M23ase_b-sheet_dom"/>
</dbReference>
<evidence type="ECO:0000259" key="3">
    <source>
        <dbReference type="PROSITE" id="PS51782"/>
    </source>
</evidence>
<feature type="region of interest" description="Disordered" evidence="2">
    <location>
        <begin position="1"/>
        <end position="44"/>
    </location>
</feature>
<comment type="similarity">
    <text evidence="1">Belongs to the E.coli NlpD/Haemophilus LppB family.</text>
</comment>
<dbReference type="Gene3D" id="2.70.70.10">
    <property type="entry name" value="Glucose Permease (Domain IIA)"/>
    <property type="match status" value="1"/>
</dbReference>
<dbReference type="Proteomes" id="UP000239772">
    <property type="component" value="Unassembled WGS sequence"/>
</dbReference>
<gene>
    <name evidence="4" type="ORF">SLNSH_22290</name>
</gene>
<evidence type="ECO:0000256" key="1">
    <source>
        <dbReference type="ARBA" id="ARBA00038420"/>
    </source>
</evidence>
<dbReference type="InterPro" id="IPR018392">
    <property type="entry name" value="LysM"/>
</dbReference>
<feature type="region of interest" description="Disordered" evidence="2">
    <location>
        <begin position="312"/>
        <end position="336"/>
    </location>
</feature>
<protein>
    <submittedName>
        <fullName evidence="4">Peptidase M23</fullName>
    </submittedName>
</protein>
<comment type="caution">
    <text evidence="4">The sequence shown here is derived from an EMBL/GenBank/DDBJ whole genome shotgun (WGS) entry which is preliminary data.</text>
</comment>
<dbReference type="AlphaFoldDB" id="A0A2T1HMD6"/>
<feature type="compositionally biased region" description="Low complexity" evidence="2">
    <location>
        <begin position="312"/>
        <end position="322"/>
    </location>
</feature>
<evidence type="ECO:0000256" key="2">
    <source>
        <dbReference type="SAM" id="MobiDB-lite"/>
    </source>
</evidence>
<dbReference type="GO" id="GO:0004222">
    <property type="term" value="F:metalloendopeptidase activity"/>
    <property type="evidence" value="ECO:0007669"/>
    <property type="project" value="TreeGrafter"/>
</dbReference>
<sequence>MRFGDNPFQNPFQNSARFEPGSTGSVQPAPQRQAQSYGAAPAGAVTSAPLAAPAPVASAPLPPPSGPVYHQPRVAAVAPVAPAPLSPNMPASPVMKGWTAQGGSTVTLGQGETVAALSNRYGVPEQAIRSVNGLAPGARPGPGAQLIIPVYNAAGASAPAAHAAMAAAPAASAPISHAPQQASRQVGKARMQLVQGARPAAEAAPAVQARAEPVRAAAPVVAAAKPQPHQQAMAAPAHQVAARGMPKVAPAPVAQAKVAAAPAKPVVAAPAPAPVKVAAVKPVETAKPAKAVEPPPAAAPVKATAYAPAATPAPAAEPAETASIQPAGRSGGSEFRWPARGRVITGFNKQGGNDGINIALPEGTPVKAAEAGEVAYAGNELKGYGNLVLIRHPDGWVSAYAHNGELKVKRGDKISRGQVLALSGQSGNVSSPQLHFELRKGSTPVDPMPHLASN</sequence>
<dbReference type="PROSITE" id="PS51782">
    <property type="entry name" value="LYSM"/>
    <property type="match status" value="1"/>
</dbReference>
<dbReference type="SMART" id="SM00257">
    <property type="entry name" value="LysM"/>
    <property type="match status" value="1"/>
</dbReference>
<dbReference type="EMBL" id="PVZS01000038">
    <property type="protein sequence ID" value="PSC02796.1"/>
    <property type="molecule type" value="Genomic_DNA"/>
</dbReference>